<gene>
    <name evidence="1" type="ORF">EGR_10458</name>
</gene>
<evidence type="ECO:0000313" key="1">
    <source>
        <dbReference type="EMBL" id="EUB54676.1"/>
    </source>
</evidence>
<organism evidence="1 2">
    <name type="scientific">Echinococcus granulosus</name>
    <name type="common">Hydatid tapeworm</name>
    <dbReference type="NCBI Taxonomy" id="6210"/>
    <lineage>
        <taxon>Eukaryota</taxon>
        <taxon>Metazoa</taxon>
        <taxon>Spiralia</taxon>
        <taxon>Lophotrochozoa</taxon>
        <taxon>Platyhelminthes</taxon>
        <taxon>Cestoda</taxon>
        <taxon>Eucestoda</taxon>
        <taxon>Cyclophyllidea</taxon>
        <taxon>Taeniidae</taxon>
        <taxon>Echinococcus</taxon>
        <taxon>Echinococcus granulosus group</taxon>
    </lineage>
</organism>
<dbReference type="EMBL" id="APAU02000222">
    <property type="protein sequence ID" value="EUB54676.1"/>
    <property type="molecule type" value="Genomic_DNA"/>
</dbReference>
<dbReference type="Proteomes" id="UP000019149">
    <property type="component" value="Unassembled WGS sequence"/>
</dbReference>
<sequence length="104" mass="12113">MHTFTYVDELHSAKDLVQPFQYIATKKSRQFSTLFFVFLMQTVASEKYAEFFPRCVKYFGMDKNYHTPRISTRVSQITPCELKQQLGNSLHASLNKGETTQECC</sequence>
<dbReference type="AlphaFoldDB" id="W6U2A0"/>
<protein>
    <submittedName>
        <fullName evidence="1">Uncharacterized protein</fullName>
    </submittedName>
</protein>
<keyword evidence="2" id="KW-1185">Reference proteome</keyword>
<reference evidence="1 2" key="1">
    <citation type="journal article" date="2013" name="Nat. Genet.">
        <title>The genome of the hydatid tapeworm Echinococcus granulosus.</title>
        <authorList>
            <person name="Zheng H."/>
            <person name="Zhang W."/>
            <person name="Zhang L."/>
            <person name="Zhang Z."/>
            <person name="Li J."/>
            <person name="Lu G."/>
            <person name="Zhu Y."/>
            <person name="Wang Y."/>
            <person name="Huang Y."/>
            <person name="Liu J."/>
            <person name="Kang H."/>
            <person name="Chen J."/>
            <person name="Wang L."/>
            <person name="Chen A."/>
            <person name="Yu S."/>
            <person name="Gao Z."/>
            <person name="Jin L."/>
            <person name="Gu W."/>
            <person name="Wang Z."/>
            <person name="Zhao L."/>
            <person name="Shi B."/>
            <person name="Wen H."/>
            <person name="Lin R."/>
            <person name="Jones M.K."/>
            <person name="Brejova B."/>
            <person name="Vinar T."/>
            <person name="Zhao G."/>
            <person name="McManus D.P."/>
            <person name="Chen Z."/>
            <person name="Zhou Y."/>
            <person name="Wang S."/>
        </authorList>
    </citation>
    <scope>NUCLEOTIDE SEQUENCE [LARGE SCALE GENOMIC DNA]</scope>
</reference>
<accession>W6U2A0</accession>
<dbReference type="GeneID" id="36346173"/>
<evidence type="ECO:0000313" key="2">
    <source>
        <dbReference type="Proteomes" id="UP000019149"/>
    </source>
</evidence>
<name>W6U2A0_ECHGR</name>
<dbReference type="KEGG" id="egl:EGR_10458"/>
<comment type="caution">
    <text evidence="1">The sequence shown here is derived from an EMBL/GenBank/DDBJ whole genome shotgun (WGS) entry which is preliminary data.</text>
</comment>
<dbReference type="CTD" id="36346173"/>
<proteinExistence type="predicted"/>
<dbReference type="RefSeq" id="XP_024345872.1">
    <property type="nucleotide sequence ID" value="XM_024499707.1"/>
</dbReference>